<gene>
    <name evidence="2" type="ORF">DDB_G0270740</name>
</gene>
<keyword evidence="1" id="KW-1133">Transmembrane helix</keyword>
<feature type="transmembrane region" description="Helical" evidence="1">
    <location>
        <begin position="43"/>
        <end position="64"/>
    </location>
</feature>
<proteinExistence type="predicted"/>
<name>Q55CA4_DICDI</name>
<dbReference type="PaxDb" id="44689-DDB0201964"/>
<evidence type="ECO:0000256" key="1">
    <source>
        <dbReference type="SAM" id="Phobius"/>
    </source>
</evidence>
<evidence type="ECO:0000313" key="3">
    <source>
        <dbReference type="Proteomes" id="UP000002195"/>
    </source>
</evidence>
<dbReference type="KEGG" id="ddi:DDB_G0270740"/>
<feature type="transmembrane region" description="Helical" evidence="1">
    <location>
        <begin position="12"/>
        <end position="31"/>
    </location>
</feature>
<dbReference type="Proteomes" id="UP000002195">
    <property type="component" value="Unassembled WGS sequence"/>
</dbReference>
<dbReference type="EMBL" id="AAFI02000005">
    <property type="protein sequence ID" value="EAL72720.1"/>
    <property type="molecule type" value="Genomic_DNA"/>
</dbReference>
<dbReference type="HOGENOM" id="CLU_1725715_0_0_1"/>
<comment type="caution">
    <text evidence="2">The sequence shown here is derived from an EMBL/GenBank/DDBJ whole genome shotgun (WGS) entry which is preliminary data.</text>
</comment>
<dbReference type="SMR" id="Q55CA4"/>
<reference evidence="2 3" key="1">
    <citation type="journal article" date="2005" name="Nature">
        <title>The genome of the social amoeba Dictyostelium discoideum.</title>
        <authorList>
            <consortium name="The Dictyostelium discoideum Sequencing Consortium"/>
            <person name="Eichinger L."/>
            <person name="Pachebat J.A."/>
            <person name="Glockner G."/>
            <person name="Rajandream M.A."/>
            <person name="Sucgang R."/>
            <person name="Berriman M."/>
            <person name="Song J."/>
            <person name="Olsen R."/>
            <person name="Szafranski K."/>
            <person name="Xu Q."/>
            <person name="Tunggal B."/>
            <person name="Kummerfeld S."/>
            <person name="Madera M."/>
            <person name="Konfortov B.A."/>
            <person name="Rivero F."/>
            <person name="Bankier A.T."/>
            <person name="Lehmann R."/>
            <person name="Hamlin N."/>
            <person name="Davies R."/>
            <person name="Gaudet P."/>
            <person name="Fey P."/>
            <person name="Pilcher K."/>
            <person name="Chen G."/>
            <person name="Saunders D."/>
            <person name="Sodergren E."/>
            <person name="Davis P."/>
            <person name="Kerhornou A."/>
            <person name="Nie X."/>
            <person name="Hall N."/>
            <person name="Anjard C."/>
            <person name="Hemphill L."/>
            <person name="Bason N."/>
            <person name="Farbrother P."/>
            <person name="Desany B."/>
            <person name="Just E."/>
            <person name="Morio T."/>
            <person name="Rost R."/>
            <person name="Churcher C."/>
            <person name="Cooper J."/>
            <person name="Haydock S."/>
            <person name="van Driessche N."/>
            <person name="Cronin A."/>
            <person name="Goodhead I."/>
            <person name="Muzny D."/>
            <person name="Mourier T."/>
            <person name="Pain A."/>
            <person name="Lu M."/>
            <person name="Harper D."/>
            <person name="Lindsay R."/>
            <person name="Hauser H."/>
            <person name="James K."/>
            <person name="Quiles M."/>
            <person name="Madan Babu M."/>
            <person name="Saito T."/>
            <person name="Buchrieser C."/>
            <person name="Wardroper A."/>
            <person name="Felder M."/>
            <person name="Thangavelu M."/>
            <person name="Johnson D."/>
            <person name="Knights A."/>
            <person name="Loulseged H."/>
            <person name="Mungall K."/>
            <person name="Oliver K."/>
            <person name="Price C."/>
            <person name="Quail M.A."/>
            <person name="Urushihara H."/>
            <person name="Hernandez J."/>
            <person name="Rabbinowitsch E."/>
            <person name="Steffen D."/>
            <person name="Sanders M."/>
            <person name="Ma J."/>
            <person name="Kohara Y."/>
            <person name="Sharp S."/>
            <person name="Simmonds M."/>
            <person name="Spiegler S."/>
            <person name="Tivey A."/>
            <person name="Sugano S."/>
            <person name="White B."/>
            <person name="Walker D."/>
            <person name="Woodward J."/>
            <person name="Winckler T."/>
            <person name="Tanaka Y."/>
            <person name="Shaulsky G."/>
            <person name="Schleicher M."/>
            <person name="Weinstock G."/>
            <person name="Rosenthal A."/>
            <person name="Cox E.C."/>
            <person name="Chisholm R.L."/>
            <person name="Gibbs R."/>
            <person name="Loomis W.F."/>
            <person name="Platzer M."/>
            <person name="Kay R.R."/>
            <person name="Williams J."/>
            <person name="Dear P.H."/>
            <person name="Noegel A.A."/>
            <person name="Barrell B."/>
            <person name="Kuspa A."/>
        </authorList>
    </citation>
    <scope>NUCLEOTIDE SEQUENCE [LARGE SCALE GENOMIC DNA]</scope>
    <source>
        <strain evidence="2 3">AX4</strain>
    </source>
</reference>
<organism evidence="2 3">
    <name type="scientific">Dictyostelium discoideum</name>
    <name type="common">Social amoeba</name>
    <dbReference type="NCBI Taxonomy" id="44689"/>
    <lineage>
        <taxon>Eukaryota</taxon>
        <taxon>Amoebozoa</taxon>
        <taxon>Evosea</taxon>
        <taxon>Eumycetozoa</taxon>
        <taxon>Dictyostelia</taxon>
        <taxon>Dictyosteliales</taxon>
        <taxon>Dictyosteliaceae</taxon>
        <taxon>Dictyostelium</taxon>
    </lineage>
</organism>
<dbReference type="RefSeq" id="XP_646577.1">
    <property type="nucleotide sequence ID" value="XM_641485.1"/>
</dbReference>
<accession>Q55CA4</accession>
<dbReference type="VEuPathDB" id="AmoebaDB:DDB_G0270740"/>
<sequence length="152" mass="18028">MVSHSNQKKKRNFLLTFFIFFLFLQISFIIINSFSVPTILKTIFLKLLLQFITTNNLCLKTNLFKLFKKKKKMKNNIEDIDNCSDNTKDFILTQSQIQRKIKIDSEYYQLFSIEGTNQDQDLIDATELKELKVHCEILLESNKRCKFSNKLN</sequence>
<dbReference type="AlphaFoldDB" id="Q55CA4"/>
<keyword evidence="1" id="KW-0812">Transmembrane</keyword>
<keyword evidence="3" id="KW-1185">Reference proteome</keyword>
<evidence type="ECO:0008006" key="4">
    <source>
        <dbReference type="Google" id="ProtNLM"/>
    </source>
</evidence>
<dbReference type="InParanoid" id="Q55CA4"/>
<evidence type="ECO:0000313" key="2">
    <source>
        <dbReference type="EMBL" id="EAL72720.1"/>
    </source>
</evidence>
<keyword evidence="1" id="KW-0472">Membrane</keyword>
<protein>
    <recommendedName>
        <fullName evidence="4">Transmembrane protein</fullName>
    </recommendedName>
</protein>
<dbReference type="dictyBase" id="DDB_G0270740"/>
<dbReference type="GeneID" id="8617547"/>